<keyword evidence="1" id="KW-0812">Transmembrane</keyword>
<feature type="domain" description="DUF6533" evidence="2">
    <location>
        <begin position="22"/>
        <end position="63"/>
    </location>
</feature>
<keyword evidence="1" id="KW-0472">Membrane</keyword>
<dbReference type="OrthoDB" id="3190252at2759"/>
<gene>
    <name evidence="3" type="ORF">PNOK_0408000</name>
</gene>
<name>A0A286UPD4_9AGAM</name>
<evidence type="ECO:0000259" key="2">
    <source>
        <dbReference type="Pfam" id="PF20151"/>
    </source>
</evidence>
<evidence type="ECO:0000313" key="3">
    <source>
        <dbReference type="EMBL" id="PAV21453.1"/>
    </source>
</evidence>
<comment type="caution">
    <text evidence="3">The sequence shown here is derived from an EMBL/GenBank/DDBJ whole genome shotgun (WGS) entry which is preliminary data.</text>
</comment>
<accession>A0A286UPD4</accession>
<dbReference type="EMBL" id="NBII01000003">
    <property type="protein sequence ID" value="PAV21453.1"/>
    <property type="molecule type" value="Genomic_DNA"/>
</dbReference>
<protein>
    <recommendedName>
        <fullName evidence="2">DUF6533 domain-containing protein</fullName>
    </recommendedName>
</protein>
<organism evidence="3 4">
    <name type="scientific">Pyrrhoderma noxium</name>
    <dbReference type="NCBI Taxonomy" id="2282107"/>
    <lineage>
        <taxon>Eukaryota</taxon>
        <taxon>Fungi</taxon>
        <taxon>Dikarya</taxon>
        <taxon>Basidiomycota</taxon>
        <taxon>Agaricomycotina</taxon>
        <taxon>Agaricomycetes</taxon>
        <taxon>Hymenochaetales</taxon>
        <taxon>Hymenochaetaceae</taxon>
        <taxon>Pyrrhoderma</taxon>
    </lineage>
</organism>
<dbReference type="Pfam" id="PF20151">
    <property type="entry name" value="DUF6533"/>
    <property type="match status" value="1"/>
</dbReference>
<dbReference type="AlphaFoldDB" id="A0A286UPD4"/>
<keyword evidence="1" id="KW-1133">Transmembrane helix</keyword>
<dbReference type="Proteomes" id="UP000217199">
    <property type="component" value="Unassembled WGS sequence"/>
</dbReference>
<evidence type="ECO:0000313" key="4">
    <source>
        <dbReference type="Proteomes" id="UP000217199"/>
    </source>
</evidence>
<feature type="transmembrane region" description="Helical" evidence="1">
    <location>
        <begin position="55"/>
        <end position="76"/>
    </location>
</feature>
<proteinExistence type="predicted"/>
<dbReference type="InParanoid" id="A0A286UPD4"/>
<dbReference type="STRING" id="2282107.A0A286UPD4"/>
<sequence>MDAAAVKALIVSATHVQAAKNCMLAGYSMMAYDVLLTFSDEVERIWKKRFSFLTVLWFLNRWVYGAAYIVVIIGFYDPNWVS</sequence>
<reference evidence="3 4" key="1">
    <citation type="journal article" date="2017" name="Mol. Ecol.">
        <title>Comparative and population genomic landscape of Phellinus noxius: A hypervariable fungus causing root rot in trees.</title>
        <authorList>
            <person name="Chung C.L."/>
            <person name="Lee T.J."/>
            <person name="Akiba M."/>
            <person name="Lee H.H."/>
            <person name="Kuo T.H."/>
            <person name="Liu D."/>
            <person name="Ke H.M."/>
            <person name="Yokoi T."/>
            <person name="Roa M.B."/>
            <person name="Lu M.J."/>
            <person name="Chang Y.Y."/>
            <person name="Ann P.J."/>
            <person name="Tsai J.N."/>
            <person name="Chen C.Y."/>
            <person name="Tzean S.S."/>
            <person name="Ota Y."/>
            <person name="Hattori T."/>
            <person name="Sahashi N."/>
            <person name="Liou R.F."/>
            <person name="Kikuchi T."/>
            <person name="Tsai I.J."/>
        </authorList>
    </citation>
    <scope>NUCLEOTIDE SEQUENCE [LARGE SCALE GENOMIC DNA]</scope>
    <source>
        <strain evidence="3 4">FFPRI411160</strain>
    </source>
</reference>
<dbReference type="InterPro" id="IPR045340">
    <property type="entry name" value="DUF6533"/>
</dbReference>
<evidence type="ECO:0000256" key="1">
    <source>
        <dbReference type="SAM" id="Phobius"/>
    </source>
</evidence>
<keyword evidence="4" id="KW-1185">Reference proteome</keyword>